<dbReference type="Proteomes" id="UP000736787">
    <property type="component" value="Unassembled WGS sequence"/>
</dbReference>
<evidence type="ECO:0000313" key="3">
    <source>
        <dbReference type="Proteomes" id="UP000736787"/>
    </source>
</evidence>
<dbReference type="EMBL" id="RCMK01001098">
    <property type="protein sequence ID" value="KAG2902121.1"/>
    <property type="molecule type" value="Genomic_DNA"/>
</dbReference>
<dbReference type="AlphaFoldDB" id="A0A8T1BEM8"/>
<comment type="caution">
    <text evidence="1">The sequence shown here is derived from an EMBL/GenBank/DDBJ whole genome shotgun (WGS) entry which is preliminary data.</text>
</comment>
<name>A0A8T1BEM8_9STRA</name>
<dbReference type="Proteomes" id="UP000760860">
    <property type="component" value="Unassembled WGS sequence"/>
</dbReference>
<proteinExistence type="predicted"/>
<dbReference type="EMBL" id="RCMV01001097">
    <property type="protein sequence ID" value="KAG3210418.1"/>
    <property type="molecule type" value="Genomic_DNA"/>
</dbReference>
<reference evidence="1" key="1">
    <citation type="submission" date="2018-10" db="EMBL/GenBank/DDBJ databases">
        <title>Effector identification in a new, highly contiguous assembly of the strawberry crown rot pathogen Phytophthora cactorum.</title>
        <authorList>
            <person name="Armitage A.D."/>
            <person name="Nellist C.F."/>
            <person name="Bates H."/>
            <person name="Vickerstaff R.J."/>
            <person name="Harrison R.J."/>
        </authorList>
    </citation>
    <scope>NUCLEOTIDE SEQUENCE</scope>
    <source>
        <strain evidence="1">4040</strain>
        <strain evidence="2">P421</strain>
    </source>
</reference>
<accession>A0A8T1BEM8</accession>
<evidence type="ECO:0000313" key="2">
    <source>
        <dbReference type="EMBL" id="KAG3210418.1"/>
    </source>
</evidence>
<protein>
    <submittedName>
        <fullName evidence="1">Uncharacterized protein</fullName>
    </submittedName>
</protein>
<gene>
    <name evidence="1" type="ORF">PC117_g21559</name>
    <name evidence="2" type="ORF">PC129_g18583</name>
</gene>
<evidence type="ECO:0000313" key="1">
    <source>
        <dbReference type="EMBL" id="KAG2902121.1"/>
    </source>
</evidence>
<sequence>MRWANEAKRPDDSTLHHESVIEADHHLATSIEDGLPRGEGVVHRHREEVVVRRHRVGAMTG</sequence>
<organism evidence="1 3">
    <name type="scientific">Phytophthora cactorum</name>
    <dbReference type="NCBI Taxonomy" id="29920"/>
    <lineage>
        <taxon>Eukaryota</taxon>
        <taxon>Sar</taxon>
        <taxon>Stramenopiles</taxon>
        <taxon>Oomycota</taxon>
        <taxon>Peronosporomycetes</taxon>
        <taxon>Peronosporales</taxon>
        <taxon>Peronosporaceae</taxon>
        <taxon>Phytophthora</taxon>
    </lineage>
</organism>